<accession>Q43946</accession>
<sequence length="74" mass="8056">MTSAALKPEKSPKAPAVPDEEPLYAARRAIYPQSVHGRLRTTKWVLLSSSRWASITCCPSCAGTGGRMRPTRPC</sequence>
<dbReference type="EMBL" id="X74410">
    <property type="protein sequence ID" value="CAA52433.1"/>
    <property type="molecule type" value="Genomic_DNA"/>
</dbReference>
<evidence type="ECO:0000313" key="1">
    <source>
        <dbReference type="EMBL" id="CAA52433.1"/>
    </source>
</evidence>
<organism evidence="1">
    <name type="scientific">Azorhizobium caulinodans</name>
    <dbReference type="NCBI Taxonomy" id="7"/>
    <lineage>
        <taxon>Bacteria</taxon>
        <taxon>Pseudomonadati</taxon>
        <taxon>Pseudomonadota</taxon>
        <taxon>Alphaproteobacteria</taxon>
        <taxon>Hyphomicrobiales</taxon>
        <taxon>Xanthobacteraceae</taxon>
        <taxon>Azorhizobium</taxon>
    </lineage>
</organism>
<proteinExistence type="predicted"/>
<reference evidence="1" key="1">
    <citation type="journal article" date="1993" name="FEMS Microbiol. Lett.">
        <title>Role of the fixGHI region of Azorhizobium caulinodans in free-living and symbiotic nitrogen fixation.</title>
        <authorList>
            <person name="Mandon K."/>
            <person name="Kaminski P.A."/>
            <person name="Mougel C."/>
            <person name="Desnoues N."/>
            <person name="Elmerich C."/>
        </authorList>
    </citation>
    <scope>NUCLEOTIDE SEQUENCE</scope>
    <source>
        <strain evidence="1">ORS571</strain>
    </source>
</reference>
<dbReference type="AlphaFoldDB" id="Q43946"/>
<dbReference type="PIR" id="S42233">
    <property type="entry name" value="S42233"/>
</dbReference>
<protein>
    <submittedName>
        <fullName evidence="1">FixG protein</fullName>
    </submittedName>
</protein>
<name>Q43946_AZOCA</name>
<gene>
    <name evidence="1" type="primary">fixG</name>
</gene>